<evidence type="ECO:0000313" key="2">
    <source>
        <dbReference type="Proteomes" id="UP000011932"/>
    </source>
</evidence>
<accession>M4VJT7</accession>
<proteinExistence type="predicted"/>
<evidence type="ECO:0000313" key="1">
    <source>
        <dbReference type="EMBL" id="AGH98326.1"/>
    </source>
</evidence>
<protein>
    <submittedName>
        <fullName evidence="1">Uncharacterized protein</fullName>
    </submittedName>
</protein>
<dbReference type="EMBL" id="CP003538">
    <property type="protein sequence ID" value="AGH98326.1"/>
    <property type="molecule type" value="Genomic_DNA"/>
</dbReference>
<dbReference type="OrthoDB" id="9856413at2"/>
<sequence>MWAKIFNTISRFHTKMELVGLEAELSAAKGGFSIATGSHGGAMIRIDEKTAQSIIARTEKEIAALKLKL</sequence>
<dbReference type="KEGG" id="man:A11S_1520"/>
<name>M4VJT7_9BACT</name>
<dbReference type="Proteomes" id="UP000011932">
    <property type="component" value="Chromosome"/>
</dbReference>
<gene>
    <name evidence="1" type="ORF">A11S_1520</name>
</gene>
<dbReference type="STRING" id="349215.A11S_1520"/>
<dbReference type="HOGENOM" id="CLU_2771214_0_0_5"/>
<reference evidence="1 2" key="1">
    <citation type="journal article" date="2013" name="ISME J.">
        <title>By their genes ye shall know them: genomic signatures of predatory bacteria.</title>
        <authorList>
            <person name="Pasternak Z."/>
            <person name="Pietrokovski S."/>
            <person name="Rotem O."/>
            <person name="Gophna U."/>
            <person name="Lurie-Weinberger M.N."/>
            <person name="Jurkevitch E."/>
        </authorList>
    </citation>
    <scope>NUCLEOTIDE SEQUENCE [LARGE SCALE GENOMIC DNA]</scope>
    <source>
        <strain evidence="1">EPB</strain>
    </source>
</reference>
<dbReference type="RefSeq" id="WP_015467859.1">
    <property type="nucleotide sequence ID" value="NC_020812.1"/>
</dbReference>
<dbReference type="AlphaFoldDB" id="M4VJT7"/>
<organism evidence="1 2">
    <name type="scientific">Micavibrio aeruginosavorus EPB</name>
    <dbReference type="NCBI Taxonomy" id="349215"/>
    <lineage>
        <taxon>Bacteria</taxon>
        <taxon>Pseudomonadati</taxon>
        <taxon>Bdellovibrionota</taxon>
        <taxon>Bdellovibrionia</taxon>
        <taxon>Bdellovibrionales</taxon>
        <taxon>Pseudobdellovibrionaceae</taxon>
        <taxon>Micavibrio</taxon>
    </lineage>
</organism>